<evidence type="ECO:0000313" key="1">
    <source>
        <dbReference type="EMBL" id="BCR96393.1"/>
    </source>
</evidence>
<evidence type="ECO:0000313" key="2">
    <source>
        <dbReference type="Proteomes" id="UP000661280"/>
    </source>
</evidence>
<dbReference type="RefSeq" id="XP_041540159.1">
    <property type="nucleotide sequence ID" value="XM_041686145.1"/>
</dbReference>
<name>A0A7R7ZVN1_ASPKA</name>
<sequence length="106" mass="11860">MTPWAQPVGHDRLQTWKAGGTMALTIHRLVSLVHKAKDSRCLPRDDRGAESLLLLLGSYRACSDAKEALSHEPSQVLVSLLPKPQTKNLIATQRIFFVKQLWMTAL</sequence>
<dbReference type="EMBL" id="AP024426">
    <property type="protein sequence ID" value="BCR96393.1"/>
    <property type="molecule type" value="Genomic_DNA"/>
</dbReference>
<reference evidence="1" key="1">
    <citation type="submission" date="2021-01" db="EMBL/GenBank/DDBJ databases">
        <authorList>
            <consortium name="Aspergillus luchuensis mut. kawachii IFO 4304 genome sequencing consortium"/>
            <person name="Kazuki M."/>
            <person name="Futagami T."/>
        </authorList>
    </citation>
    <scope>NUCLEOTIDE SEQUENCE</scope>
    <source>
        <strain evidence="1">IFO 4308</strain>
    </source>
</reference>
<reference evidence="1" key="2">
    <citation type="submission" date="2021-02" db="EMBL/GenBank/DDBJ databases">
        <title>Aspergillus luchuensis mut. kawachii IFO 4304 genome sequence.</title>
        <authorList>
            <person name="Mori K."/>
            <person name="Kadooka C."/>
            <person name="Goto M."/>
            <person name="Futagami T."/>
        </authorList>
    </citation>
    <scope>NUCLEOTIDE SEQUENCE</scope>
    <source>
        <strain evidence="1">IFO 4308</strain>
    </source>
</reference>
<accession>A0A7R7ZVN1</accession>
<protein>
    <submittedName>
        <fullName evidence="1">Uncharacterized protein</fullName>
    </submittedName>
</protein>
<dbReference type="GeneID" id="64957718"/>
<gene>
    <name evidence="1" type="ORF">AKAW2_21333A</name>
</gene>
<organism evidence="1 2">
    <name type="scientific">Aspergillus kawachii</name>
    <name type="common">White koji mold</name>
    <name type="synonym">Aspergillus awamori var. kawachi</name>
    <dbReference type="NCBI Taxonomy" id="1069201"/>
    <lineage>
        <taxon>Eukaryota</taxon>
        <taxon>Fungi</taxon>
        <taxon>Dikarya</taxon>
        <taxon>Ascomycota</taxon>
        <taxon>Pezizomycotina</taxon>
        <taxon>Eurotiomycetes</taxon>
        <taxon>Eurotiomycetidae</taxon>
        <taxon>Eurotiales</taxon>
        <taxon>Aspergillaceae</taxon>
        <taxon>Aspergillus</taxon>
        <taxon>Aspergillus subgen. Circumdati</taxon>
    </lineage>
</organism>
<proteinExistence type="predicted"/>
<dbReference type="Proteomes" id="UP000661280">
    <property type="component" value="Chromosome 2"/>
</dbReference>
<keyword evidence="2" id="KW-1185">Reference proteome</keyword>
<dbReference type="KEGG" id="aluc:AKAW2_21333A"/>
<dbReference type="AlphaFoldDB" id="A0A7R7ZVN1"/>